<dbReference type="GO" id="GO:0000287">
    <property type="term" value="F:magnesium ion binding"/>
    <property type="evidence" value="ECO:0007669"/>
    <property type="project" value="InterPro"/>
</dbReference>
<dbReference type="KEGG" id="tsin:OXH18_10585"/>
<dbReference type="GO" id="GO:0006281">
    <property type="term" value="P:DNA repair"/>
    <property type="evidence" value="ECO:0007669"/>
    <property type="project" value="InterPro"/>
</dbReference>
<sequence>MQGVNLPIAGFNPLIDPYRIDRGIFLVLPFEFVVIGKPVSHQTKDRKRVQAWKEIVRQAAQACWAGRPPLGEPLRVVITHYYEVPSGEESGVPDSDNIVKPVRDALNGVIYVDDYQITDFVSRRRNLNDSFRVRGMSTVLAEGFCKGEEFLHIKIEAAPDPSDLS</sequence>
<dbReference type="Proteomes" id="UP001163152">
    <property type="component" value="Chromosome"/>
</dbReference>
<dbReference type="InterPro" id="IPR008822">
    <property type="entry name" value="Endonuclease_RusA-like"/>
</dbReference>
<dbReference type="SUPFAM" id="SSF103084">
    <property type="entry name" value="Holliday junction resolvase RusA"/>
    <property type="match status" value="1"/>
</dbReference>
<evidence type="ECO:0000313" key="1">
    <source>
        <dbReference type="EMBL" id="WAL62409.1"/>
    </source>
</evidence>
<protein>
    <submittedName>
        <fullName evidence="1">RusA family crossover junction endodeoxyribonuclease</fullName>
    </submittedName>
</protein>
<dbReference type="Gene3D" id="3.30.1330.70">
    <property type="entry name" value="Holliday junction resolvase RusA"/>
    <property type="match status" value="1"/>
</dbReference>
<gene>
    <name evidence="1" type="ORF">OXH18_10585</name>
</gene>
<dbReference type="RefSeq" id="WP_268612749.1">
    <property type="nucleotide sequence ID" value="NZ_CP113797.1"/>
</dbReference>
<dbReference type="Pfam" id="PF05866">
    <property type="entry name" value="RusA"/>
    <property type="match status" value="1"/>
</dbReference>
<keyword evidence="2" id="KW-1185">Reference proteome</keyword>
<name>A0A9E8ZFH5_9CYAN</name>
<evidence type="ECO:0000313" key="2">
    <source>
        <dbReference type="Proteomes" id="UP001163152"/>
    </source>
</evidence>
<dbReference type="EMBL" id="CP113797">
    <property type="protein sequence ID" value="WAL62409.1"/>
    <property type="molecule type" value="Genomic_DNA"/>
</dbReference>
<accession>A0A9E8ZFH5</accession>
<dbReference type="GO" id="GO:0006310">
    <property type="term" value="P:DNA recombination"/>
    <property type="evidence" value="ECO:0007669"/>
    <property type="project" value="InterPro"/>
</dbReference>
<proteinExistence type="predicted"/>
<reference evidence="1" key="1">
    <citation type="submission" date="2022-12" db="EMBL/GenBank/DDBJ databases">
        <title>Polyphasic identification of a Novel Hot-Spring Cyanobacterium Ocullathermofonsia sinensis gen nov. sp. nov. and Genomic Insights on its Adaptations to the Thermal Habitat.</title>
        <authorList>
            <person name="Daroch M."/>
            <person name="Tang J."/>
            <person name="Jiang Y."/>
        </authorList>
    </citation>
    <scope>NUCLEOTIDE SEQUENCE</scope>
    <source>
        <strain evidence="1">PKUAC-SCTA174</strain>
    </source>
</reference>
<organism evidence="1 2">
    <name type="scientific">Thermocoleostomius sinensis A174</name>
    <dbReference type="NCBI Taxonomy" id="2016057"/>
    <lineage>
        <taxon>Bacteria</taxon>
        <taxon>Bacillati</taxon>
        <taxon>Cyanobacteriota</taxon>
        <taxon>Cyanophyceae</taxon>
        <taxon>Oculatellales</taxon>
        <taxon>Oculatellaceae</taxon>
        <taxon>Thermocoleostomius</taxon>
    </lineage>
</organism>
<dbReference type="AlphaFoldDB" id="A0A9E8ZFH5"/>
<dbReference type="InterPro" id="IPR036614">
    <property type="entry name" value="RusA-like_sf"/>
</dbReference>